<dbReference type="SMART" id="SM00490">
    <property type="entry name" value="HELICc"/>
    <property type="match status" value="1"/>
</dbReference>
<dbReference type="SUPFAM" id="SSF52540">
    <property type="entry name" value="P-loop containing nucleoside triphosphate hydrolases"/>
    <property type="match status" value="1"/>
</dbReference>
<dbReference type="CDD" id="cd18785">
    <property type="entry name" value="SF2_C"/>
    <property type="match status" value="1"/>
</dbReference>
<gene>
    <name evidence="4" type="ORF">ACHIPZ_26580</name>
    <name evidence="5" type="ORF">ACHIRB_30750</name>
</gene>
<name>A0ABW7JZ36_9NOCA</name>
<evidence type="ECO:0000313" key="4">
    <source>
        <dbReference type="EMBL" id="MFH5211739.1"/>
    </source>
</evidence>
<dbReference type="PANTHER" id="PTHR47396:SF1">
    <property type="entry name" value="ATP-DEPENDENT HELICASE IRC3-RELATED"/>
    <property type="match status" value="1"/>
</dbReference>
<dbReference type="InterPro" id="IPR001650">
    <property type="entry name" value="Helicase_C-like"/>
</dbReference>
<feature type="domain" description="Helicase C-terminal" evidence="3">
    <location>
        <begin position="277"/>
        <end position="442"/>
    </location>
</feature>
<organism evidence="4 6">
    <name type="scientific">Antrihabitans spumae</name>
    <dbReference type="NCBI Taxonomy" id="3373370"/>
    <lineage>
        <taxon>Bacteria</taxon>
        <taxon>Bacillati</taxon>
        <taxon>Actinomycetota</taxon>
        <taxon>Actinomycetes</taxon>
        <taxon>Mycobacteriales</taxon>
        <taxon>Nocardiaceae</taxon>
        <taxon>Antrihabitans</taxon>
    </lineage>
</organism>
<keyword evidence="7" id="KW-1185">Reference proteome</keyword>
<dbReference type="Gene3D" id="3.40.50.300">
    <property type="entry name" value="P-loop containing nucleotide triphosphate hydrolases"/>
    <property type="match status" value="2"/>
</dbReference>
<dbReference type="PROSITE" id="PS51192">
    <property type="entry name" value="HELICASE_ATP_BIND_1"/>
    <property type="match status" value="1"/>
</dbReference>
<dbReference type="Gene3D" id="6.10.140.530">
    <property type="match status" value="2"/>
</dbReference>
<feature type="region of interest" description="Disordered" evidence="1">
    <location>
        <begin position="987"/>
        <end position="1014"/>
    </location>
</feature>
<dbReference type="Pfam" id="PF03457">
    <property type="entry name" value="HA"/>
    <property type="match status" value="1"/>
</dbReference>
<protein>
    <submittedName>
        <fullName evidence="4">Helicase associated domain protein</fullName>
    </submittedName>
</protein>
<dbReference type="EMBL" id="JBIMSN010000170">
    <property type="protein sequence ID" value="MFH5232911.1"/>
    <property type="molecule type" value="Genomic_DNA"/>
</dbReference>
<evidence type="ECO:0000313" key="7">
    <source>
        <dbReference type="Proteomes" id="UP001609219"/>
    </source>
</evidence>
<dbReference type="InterPro" id="IPR014001">
    <property type="entry name" value="Helicase_ATP-bd"/>
</dbReference>
<evidence type="ECO:0000313" key="6">
    <source>
        <dbReference type="Proteomes" id="UP001609175"/>
    </source>
</evidence>
<evidence type="ECO:0000259" key="3">
    <source>
        <dbReference type="PROSITE" id="PS51194"/>
    </source>
</evidence>
<accession>A0ABW7JZ36</accession>
<reference evidence="6 7" key="1">
    <citation type="submission" date="2024-10" db="EMBL/GenBank/DDBJ databases">
        <authorList>
            <person name="Riesco R."/>
        </authorList>
    </citation>
    <scope>NUCLEOTIDE SEQUENCE [LARGE SCALE GENOMIC DNA]</scope>
    <source>
        <strain evidence="4 6">NCIMB 15449</strain>
        <strain evidence="5 7">NCIMB 15450</strain>
    </source>
</reference>
<dbReference type="InterPro" id="IPR027417">
    <property type="entry name" value="P-loop_NTPase"/>
</dbReference>
<dbReference type="InterPro" id="IPR005114">
    <property type="entry name" value="Helicase_assoc"/>
</dbReference>
<evidence type="ECO:0000256" key="1">
    <source>
        <dbReference type="SAM" id="MobiDB-lite"/>
    </source>
</evidence>
<dbReference type="InterPro" id="IPR050742">
    <property type="entry name" value="Helicase_Restrict-Modif_Enz"/>
</dbReference>
<dbReference type="InterPro" id="IPR006935">
    <property type="entry name" value="Helicase/UvrB_N"/>
</dbReference>
<proteinExistence type="predicted"/>
<dbReference type="PROSITE" id="PS51194">
    <property type="entry name" value="HELICASE_CTER"/>
    <property type="match status" value="1"/>
</dbReference>
<dbReference type="SMART" id="SM00487">
    <property type="entry name" value="DEXDc"/>
    <property type="match status" value="1"/>
</dbReference>
<dbReference type="Pfam" id="PF04851">
    <property type="entry name" value="ResIII"/>
    <property type="match status" value="1"/>
</dbReference>
<comment type="caution">
    <text evidence="4">The sequence shown here is derived from an EMBL/GenBank/DDBJ whole genome shotgun (WGS) entry which is preliminary data.</text>
</comment>
<feature type="domain" description="Helicase ATP-binding" evidence="2">
    <location>
        <begin position="25"/>
        <end position="224"/>
    </location>
</feature>
<dbReference type="PANTHER" id="PTHR47396">
    <property type="entry name" value="TYPE I RESTRICTION ENZYME ECOKI R PROTEIN"/>
    <property type="match status" value="1"/>
</dbReference>
<dbReference type="Proteomes" id="UP001609175">
    <property type="component" value="Unassembled WGS sequence"/>
</dbReference>
<dbReference type="Proteomes" id="UP001609219">
    <property type="component" value="Unassembled WGS sequence"/>
</dbReference>
<dbReference type="EMBL" id="JBIMSO010000135">
    <property type="protein sequence ID" value="MFH5211739.1"/>
    <property type="molecule type" value="Genomic_DNA"/>
</dbReference>
<dbReference type="Pfam" id="PF00271">
    <property type="entry name" value="Helicase_C"/>
    <property type="match status" value="1"/>
</dbReference>
<sequence>MTAVPTSVAVQPRTHQHEAITALCDVYASGARRAQLRMFCGTGKTLVGPWLAVALRARTIVVFEPSIALVAQTISQWRMAGHSVRALAVCSDPTSTVAAAEVGDDGIDPYDGVRDTDGVTTQAGVVAGFLDAAVMSNDELTVVVSTYHSAPVIAEAMRLVDQVHQLDLVIADEAHHLAGRTDARFEPVLNDRAIPARRRLFQTATPIVMGNLAVVDPLDDLSGASSRVRSMDTESTFGAIAYSLSAGEAIARGLLPDYRVVVTTSRQDPEHVPDRAALAALVDTVGQFGVRRILSFHNRVAGARAFAERVNELGTVDGLPVRAFAVDGSMADGDRRRILHELAADEPADTVTVVSSAQCLREGVDVPAVDAVLFADPRTSANGIIQAIGRALRAHPDKTVGTIVVPLVLDGADDDQEQLADSPYGHIWRVLRGLRAEDTRIAVDLDRARRSSGVSGGSAPEDLSWLKIVGDDPGAVLARLLERSSPLWEKYYGLLVEVAHTRGSASAVTSTAVVNGMPLGMWMVEQRSLYSKELIDPDRARRLEEVPGFRWAAADAADARTLPTLDQIVTERGSLIENSCGASIYAGRTDGLNRPLSRWVARKVCECRDGTIDPWLQEELEKRAGWTWTPLSDDDDEMFEAFRQFVAWERHADVPEDHVEEGQPIGQWLVGVRRRKLLRALPPALEALLLVSIPTDRNGDRRFPWKTPETWWQIGIDAARSYIATTGTAAGVPVGHTELVDGHHFNLYQWFSRLRHSHKKGDLTAEQIAALEQLPGWKWQLSRARVAVGATVDLGDTPHGRRGYYAGCHCTVCVEESRTYARAASRDLARRHREAWVEATDVAAHLNGLLAQETVQDRADQRITVGAIAAAACVNIGLVRGLVSGRELRCHPLHRRSLLSLTVDDVHAARSVSRTRGRRGIADRNIQVDPAPTWKRIDDLLDHGWTRSAIAAALGYSRRSVLPFTRDAVSAAHAKIVEMLVDSLDGDLAPPARTPRQAKRRLAGQRQPRHDSEAEEFATSLLSQGYRIEHTATRTGLSIAIVTAIHSTLFGTNEDVA</sequence>
<dbReference type="RefSeq" id="WP_395118464.1">
    <property type="nucleotide sequence ID" value="NZ_JBIMSN010000170.1"/>
</dbReference>
<evidence type="ECO:0000313" key="5">
    <source>
        <dbReference type="EMBL" id="MFH5232911.1"/>
    </source>
</evidence>
<evidence type="ECO:0000259" key="2">
    <source>
        <dbReference type="PROSITE" id="PS51192"/>
    </source>
</evidence>